<name>A0AAD4U4T2_OVIAM</name>
<sequence>METQMCVKSSYQDLNDLTKNPGQSAVLEPTAATGATPIAGRFTSGNSTNQIQAAFRGPRLLVVTDPRAGHWPHTEASYMNSFSIALCNTDSPLCCVDITILCNKGAHSVGLM</sequence>
<keyword evidence="6" id="KW-1185">Reference proteome</keyword>
<comment type="caution">
    <text evidence="5">The sequence shown here is derived from an EMBL/GenBank/DDBJ whole genome shotgun (WGS) entry which is preliminary data.</text>
</comment>
<reference evidence="5" key="1">
    <citation type="submission" date="2022-03" db="EMBL/GenBank/DDBJ databases">
        <title>Genomic analyses of argali, domestic sheep and their hybrids provide insights into chromosomal evolution, heterosis and genetic basis of agronomic traits.</title>
        <authorList>
            <person name="Li M."/>
        </authorList>
    </citation>
    <scope>NUCLEOTIDE SEQUENCE</scope>
    <source>
        <strain evidence="5">CAU-MHL-2022a</strain>
        <tissue evidence="5">Skin</tissue>
    </source>
</reference>
<keyword evidence="2" id="KW-0689">Ribosomal protein</keyword>
<dbReference type="GO" id="GO:0003735">
    <property type="term" value="F:structural constituent of ribosome"/>
    <property type="evidence" value="ECO:0007669"/>
    <property type="project" value="InterPro"/>
</dbReference>
<dbReference type="Gene3D" id="3.40.50.10490">
    <property type="entry name" value="Glucose-6-phosphate isomerase like protein, domain 1"/>
    <property type="match status" value="1"/>
</dbReference>
<evidence type="ECO:0000256" key="3">
    <source>
        <dbReference type="ARBA" id="ARBA00023274"/>
    </source>
</evidence>
<evidence type="ECO:0000256" key="2">
    <source>
        <dbReference type="ARBA" id="ARBA00022980"/>
    </source>
</evidence>
<dbReference type="SUPFAM" id="SSF52313">
    <property type="entry name" value="Ribosomal protein S2"/>
    <property type="match status" value="1"/>
</dbReference>
<dbReference type="AlphaFoldDB" id="A0AAD4U4T2"/>
<gene>
    <name evidence="5" type="ORF">MG293_010860</name>
</gene>
<dbReference type="GO" id="GO:0006412">
    <property type="term" value="P:translation"/>
    <property type="evidence" value="ECO:0007669"/>
    <property type="project" value="InterPro"/>
</dbReference>
<comment type="similarity">
    <text evidence="1">Belongs to the universal ribosomal protein uS2 family.</text>
</comment>
<keyword evidence="3" id="KW-0687">Ribonucleoprotein</keyword>
<proteinExistence type="inferred from homology"/>
<organism evidence="5 6">
    <name type="scientific">Ovis ammon polii</name>
    <dbReference type="NCBI Taxonomy" id="230172"/>
    <lineage>
        <taxon>Eukaryota</taxon>
        <taxon>Metazoa</taxon>
        <taxon>Chordata</taxon>
        <taxon>Craniata</taxon>
        <taxon>Vertebrata</taxon>
        <taxon>Euteleostomi</taxon>
        <taxon>Mammalia</taxon>
        <taxon>Eutheria</taxon>
        <taxon>Laurasiatheria</taxon>
        <taxon>Artiodactyla</taxon>
        <taxon>Ruminantia</taxon>
        <taxon>Pecora</taxon>
        <taxon>Bovidae</taxon>
        <taxon>Caprinae</taxon>
        <taxon>Ovis</taxon>
    </lineage>
</organism>
<dbReference type="InterPro" id="IPR005707">
    <property type="entry name" value="Ribosomal_uS2_euk/arc"/>
</dbReference>
<dbReference type="InterPro" id="IPR023591">
    <property type="entry name" value="Ribosomal_uS2_flav_dom_sf"/>
</dbReference>
<evidence type="ECO:0000256" key="4">
    <source>
        <dbReference type="ARBA" id="ARBA00035401"/>
    </source>
</evidence>
<dbReference type="GO" id="GO:0015935">
    <property type="term" value="C:small ribosomal subunit"/>
    <property type="evidence" value="ECO:0007669"/>
    <property type="project" value="InterPro"/>
</dbReference>
<dbReference type="PRINTS" id="PR00395">
    <property type="entry name" value="RIBOSOMALS2"/>
</dbReference>
<evidence type="ECO:0000256" key="1">
    <source>
        <dbReference type="ARBA" id="ARBA00006242"/>
    </source>
</evidence>
<dbReference type="PANTHER" id="PTHR11489">
    <property type="entry name" value="40S RIBOSOMAL PROTEIN SA"/>
    <property type="match status" value="1"/>
</dbReference>
<protein>
    <recommendedName>
        <fullName evidence="4">40S ribosomal protein SA</fullName>
    </recommendedName>
</protein>
<evidence type="ECO:0000313" key="6">
    <source>
        <dbReference type="Proteomes" id="UP001214576"/>
    </source>
</evidence>
<accession>A0AAD4U4T2</accession>
<dbReference type="InterPro" id="IPR001865">
    <property type="entry name" value="Ribosomal_uS2"/>
</dbReference>
<dbReference type="Proteomes" id="UP001214576">
    <property type="component" value="Unassembled WGS sequence"/>
</dbReference>
<evidence type="ECO:0000313" key="5">
    <source>
        <dbReference type="EMBL" id="KAI4539468.1"/>
    </source>
</evidence>
<dbReference type="EMBL" id="JAKZEL010000011">
    <property type="protein sequence ID" value="KAI4539468.1"/>
    <property type="molecule type" value="Genomic_DNA"/>
</dbReference>